<evidence type="ECO:0000256" key="2">
    <source>
        <dbReference type="ARBA" id="ARBA00022801"/>
    </source>
</evidence>
<dbReference type="Gene3D" id="3.40.50.1820">
    <property type="entry name" value="alpha/beta hydrolase"/>
    <property type="match status" value="1"/>
</dbReference>
<protein>
    <submittedName>
        <fullName evidence="4">PHB depolymerase family esterase</fullName>
    </submittedName>
</protein>
<dbReference type="InterPro" id="IPR029058">
    <property type="entry name" value="AB_hydrolase_fold"/>
</dbReference>
<proteinExistence type="predicted"/>
<accession>A0ABS6J6M8</accession>
<evidence type="ECO:0000313" key="4">
    <source>
        <dbReference type="EMBL" id="MBU9699409.1"/>
    </source>
</evidence>
<dbReference type="InterPro" id="IPR010126">
    <property type="entry name" value="Esterase_phb"/>
</dbReference>
<organism evidence="4 5">
    <name type="scientific">Paragemmobacter amnigenus</name>
    <dbReference type="NCBI Taxonomy" id="2852097"/>
    <lineage>
        <taxon>Bacteria</taxon>
        <taxon>Pseudomonadati</taxon>
        <taxon>Pseudomonadota</taxon>
        <taxon>Alphaproteobacteria</taxon>
        <taxon>Rhodobacterales</taxon>
        <taxon>Paracoccaceae</taxon>
        <taxon>Paragemmobacter</taxon>
    </lineage>
</organism>
<evidence type="ECO:0000256" key="3">
    <source>
        <dbReference type="SAM" id="MobiDB-lite"/>
    </source>
</evidence>
<dbReference type="PANTHER" id="PTHR43037">
    <property type="entry name" value="UNNAMED PRODUCT-RELATED"/>
    <property type="match status" value="1"/>
</dbReference>
<feature type="compositionally biased region" description="Pro residues" evidence="3">
    <location>
        <begin position="38"/>
        <end position="52"/>
    </location>
</feature>
<keyword evidence="1" id="KW-0732">Signal</keyword>
<dbReference type="Pfam" id="PF10503">
    <property type="entry name" value="Esterase_PHB"/>
    <property type="match status" value="1"/>
</dbReference>
<feature type="region of interest" description="Disordered" evidence="3">
    <location>
        <begin position="32"/>
        <end position="58"/>
    </location>
</feature>
<name>A0ABS6J6M8_9RHOB</name>
<dbReference type="PANTHER" id="PTHR43037:SF1">
    <property type="entry name" value="BLL1128 PROTEIN"/>
    <property type="match status" value="1"/>
</dbReference>
<dbReference type="EMBL" id="JAAATX020000012">
    <property type="protein sequence ID" value="MBU9699409.1"/>
    <property type="molecule type" value="Genomic_DNA"/>
</dbReference>
<dbReference type="SUPFAM" id="SSF53474">
    <property type="entry name" value="alpha/beta-Hydrolases"/>
    <property type="match status" value="2"/>
</dbReference>
<dbReference type="InterPro" id="IPR050955">
    <property type="entry name" value="Plant_Biomass_Hydrol_Est"/>
</dbReference>
<dbReference type="NCBIfam" id="TIGR01840">
    <property type="entry name" value="esterase_phb"/>
    <property type="match status" value="1"/>
</dbReference>
<sequence>MPDTFAKAMRQSLALVRASRPLDATRHIQMALAGGTDTPPPPPTPAAKPPRSPRAAATRRPLSEILATLAQRPAGFDRPAAAPVTLADPPAGLVLDHGVHHTPHGARRYLAFRPGSSGKPVRGLILMLHGCTQTPEDFATGTAMHLAAAARDMIVVYPAQPRSDNPSLCWNWFRPGDQRREGGEPALLADLAGHVAARHDVPPGRIFVAGLSAGGAMAAILARTHPEVFAAAGIHSGLPTGSATDVIGAFAAMRGDPSSGTEPLSGRAIILHGSADRTVAPVNAGRLAGTLVETRERSGERNGRRYDVLEGRNASGHDVELWRIDGAGHGWSGGHPDASYTEPAGPDATAEMVRFFDRTP</sequence>
<evidence type="ECO:0000313" key="5">
    <source>
        <dbReference type="Proteomes" id="UP000731907"/>
    </source>
</evidence>
<keyword evidence="2" id="KW-0378">Hydrolase</keyword>
<dbReference type="Proteomes" id="UP000731907">
    <property type="component" value="Unassembled WGS sequence"/>
</dbReference>
<gene>
    <name evidence="4" type="ORF">GU927_016300</name>
</gene>
<comment type="caution">
    <text evidence="4">The sequence shown here is derived from an EMBL/GenBank/DDBJ whole genome shotgun (WGS) entry which is preliminary data.</text>
</comment>
<reference evidence="4 5" key="1">
    <citation type="submission" date="2021-06" db="EMBL/GenBank/DDBJ databases">
        <title>Rhodobacteraceae bacterium strain HSP-20.</title>
        <authorList>
            <person name="Chen W.-M."/>
        </authorList>
    </citation>
    <scope>NUCLEOTIDE SEQUENCE [LARGE SCALE GENOMIC DNA]</scope>
    <source>
        <strain evidence="4 5">HSP-20</strain>
    </source>
</reference>
<evidence type="ECO:0000256" key="1">
    <source>
        <dbReference type="ARBA" id="ARBA00022729"/>
    </source>
</evidence>
<keyword evidence="5" id="KW-1185">Reference proteome</keyword>
<dbReference type="RefSeq" id="WP_161763527.1">
    <property type="nucleotide sequence ID" value="NZ_JAAATX020000012.1"/>
</dbReference>